<organism evidence="2 3">
    <name type="scientific">Scophthalmus maximus</name>
    <name type="common">Turbot</name>
    <name type="synonym">Psetta maxima</name>
    <dbReference type="NCBI Taxonomy" id="52904"/>
    <lineage>
        <taxon>Eukaryota</taxon>
        <taxon>Metazoa</taxon>
        <taxon>Chordata</taxon>
        <taxon>Craniata</taxon>
        <taxon>Vertebrata</taxon>
        <taxon>Euteleostomi</taxon>
        <taxon>Actinopterygii</taxon>
        <taxon>Neopterygii</taxon>
        <taxon>Teleostei</taxon>
        <taxon>Neoteleostei</taxon>
        <taxon>Acanthomorphata</taxon>
        <taxon>Carangaria</taxon>
        <taxon>Pleuronectiformes</taxon>
        <taxon>Pleuronectoidei</taxon>
        <taxon>Scophthalmidae</taxon>
        <taxon>Scophthalmus</taxon>
    </lineage>
</organism>
<feature type="compositionally biased region" description="Basic and acidic residues" evidence="1">
    <location>
        <begin position="172"/>
        <end position="188"/>
    </location>
</feature>
<reference evidence="2 3" key="1">
    <citation type="submission" date="2019-06" db="EMBL/GenBank/DDBJ databases">
        <title>Draft genomes of female and male turbot (Scophthalmus maximus).</title>
        <authorList>
            <person name="Xu H."/>
            <person name="Xu X.-W."/>
            <person name="Shao C."/>
            <person name="Chen S."/>
        </authorList>
    </citation>
    <scope>NUCLEOTIDE SEQUENCE [LARGE SCALE GENOMIC DNA]</scope>
    <source>
        <strain evidence="2">Ysfricsl-2016a</strain>
        <tissue evidence="2">Blood</tissue>
    </source>
</reference>
<protein>
    <submittedName>
        <fullName evidence="2">Uncharacterized protein</fullName>
    </submittedName>
</protein>
<proteinExistence type="predicted"/>
<dbReference type="Proteomes" id="UP000438429">
    <property type="component" value="Unassembled WGS sequence"/>
</dbReference>
<gene>
    <name evidence="2" type="ORF">F2P81_005328</name>
</gene>
<evidence type="ECO:0000313" key="3">
    <source>
        <dbReference type="Proteomes" id="UP000438429"/>
    </source>
</evidence>
<dbReference type="AlphaFoldDB" id="A0A6A4T2U5"/>
<dbReference type="EMBL" id="VEVO01000005">
    <property type="protein sequence ID" value="KAF0041796.1"/>
    <property type="molecule type" value="Genomic_DNA"/>
</dbReference>
<evidence type="ECO:0000256" key="1">
    <source>
        <dbReference type="SAM" id="MobiDB-lite"/>
    </source>
</evidence>
<comment type="caution">
    <text evidence="2">The sequence shown here is derived from an EMBL/GenBank/DDBJ whole genome shotgun (WGS) entry which is preliminary data.</text>
</comment>
<evidence type="ECO:0000313" key="2">
    <source>
        <dbReference type="EMBL" id="KAF0041796.1"/>
    </source>
</evidence>
<feature type="region of interest" description="Disordered" evidence="1">
    <location>
        <begin position="160"/>
        <end position="188"/>
    </location>
</feature>
<sequence>MESDGFGIPQIWTASTRRLIQTWVRSDRFRRRRGAMTVISSAVCISVFFDGSTTRRVGPCEHPYFFIVVTMLRLYMYSTCCSGGKLQSMYSVTYVLRQLLISSTQNSFMSIRALDVPSQKTGFVLLLAIWMPQNNFSPRRSSIVSDRQTSQTFNGVLREERKKRNLQTDGQTVEKPRCGRGRWEGDES</sequence>
<accession>A0A6A4T2U5</accession>
<name>A0A6A4T2U5_SCOMX</name>